<evidence type="ECO:0000313" key="2">
    <source>
        <dbReference type="Proteomes" id="UP000194946"/>
    </source>
</evidence>
<accession>A0A251ZTE0</accession>
<reference evidence="2" key="1">
    <citation type="submission" date="2014-06" db="EMBL/GenBank/DDBJ databases">
        <authorList>
            <person name="Winans N.J."/>
            <person name="Newell P.D."/>
            <person name="Douglas A.E."/>
        </authorList>
    </citation>
    <scope>NUCLEOTIDE SEQUENCE [LARGE SCALE GENOMIC DNA]</scope>
    <source>
        <strain evidence="2">DmL_052</strain>
    </source>
</reference>
<organism evidence="1 2">
    <name type="scientific">Commensalibacter intestini</name>
    <dbReference type="NCBI Taxonomy" id="479936"/>
    <lineage>
        <taxon>Bacteria</taxon>
        <taxon>Pseudomonadati</taxon>
        <taxon>Pseudomonadota</taxon>
        <taxon>Alphaproteobacteria</taxon>
        <taxon>Acetobacterales</taxon>
        <taxon>Acetobacteraceae</taxon>
    </lineage>
</organism>
<sequence>MLFLLGGVFISPSYAQTLTQSMPLYKEAVPEAILKQYPVLPYNFIDLIKALPQPLPTSLERFKKLFNNPLHIKETHDGYIRYVIGPFRTLDGVIIQKVGISTGIKTKEKVKGFGMYLDQKQCVSTKLLKKEFDFLIPRLLSIHPVPNAPILYYTTGERGRFAMGTTMDYSDCATSVGLEAFSDKEAQKEWVKYVRKQAPYLRDKR</sequence>
<gene>
    <name evidence="1" type="ORF">HK18_00885</name>
</gene>
<comment type="caution">
    <text evidence="1">The sequence shown here is derived from an EMBL/GenBank/DDBJ whole genome shotgun (WGS) entry which is preliminary data.</text>
</comment>
<proteinExistence type="predicted"/>
<evidence type="ECO:0000313" key="1">
    <source>
        <dbReference type="EMBL" id="OUI77937.1"/>
    </source>
</evidence>
<dbReference type="EMBL" id="JOPB01000011">
    <property type="protein sequence ID" value="OUI77937.1"/>
    <property type="molecule type" value="Genomic_DNA"/>
</dbReference>
<protein>
    <submittedName>
        <fullName evidence="1">Uncharacterized protein</fullName>
    </submittedName>
</protein>
<dbReference type="AlphaFoldDB" id="A0A251ZTE0"/>
<dbReference type="Proteomes" id="UP000194946">
    <property type="component" value="Unassembled WGS sequence"/>
</dbReference>
<keyword evidence="2" id="KW-1185">Reference proteome</keyword>
<name>A0A251ZTE0_9PROT</name>